<evidence type="ECO:0000313" key="3">
    <source>
        <dbReference type="Proteomes" id="UP001187192"/>
    </source>
</evidence>
<feature type="region of interest" description="Disordered" evidence="1">
    <location>
        <begin position="134"/>
        <end position="155"/>
    </location>
</feature>
<organism evidence="2 3">
    <name type="scientific">Ficus carica</name>
    <name type="common">Common fig</name>
    <dbReference type="NCBI Taxonomy" id="3494"/>
    <lineage>
        <taxon>Eukaryota</taxon>
        <taxon>Viridiplantae</taxon>
        <taxon>Streptophyta</taxon>
        <taxon>Embryophyta</taxon>
        <taxon>Tracheophyta</taxon>
        <taxon>Spermatophyta</taxon>
        <taxon>Magnoliopsida</taxon>
        <taxon>eudicotyledons</taxon>
        <taxon>Gunneridae</taxon>
        <taxon>Pentapetalae</taxon>
        <taxon>rosids</taxon>
        <taxon>fabids</taxon>
        <taxon>Rosales</taxon>
        <taxon>Moraceae</taxon>
        <taxon>Ficeae</taxon>
        <taxon>Ficus</taxon>
    </lineage>
</organism>
<comment type="caution">
    <text evidence="2">The sequence shown here is derived from an EMBL/GenBank/DDBJ whole genome shotgun (WGS) entry which is preliminary data.</text>
</comment>
<keyword evidence="3" id="KW-1185">Reference proteome</keyword>
<reference evidence="2" key="1">
    <citation type="submission" date="2023-07" db="EMBL/GenBank/DDBJ databases">
        <title>draft genome sequence of fig (Ficus carica).</title>
        <authorList>
            <person name="Takahashi T."/>
            <person name="Nishimura K."/>
        </authorList>
    </citation>
    <scope>NUCLEOTIDE SEQUENCE</scope>
</reference>
<sequence>MESPVMPVGPENSVWTSEHTSASWFSGSDQLDRDRPVWKTRSGPVSTQVLTGFPDRPDRGTGPEIPIRTSEHLWSLVFKTDLTGTGRALVGCAGAGHARWLVAGALGWRRARAGLPSDLVRTSEQKMLAGFLDWPDRDNRSRKPGQAGPEIPVRTSEHKCSLDFRTDLTGPVRKSRSGPASMDFRTGLTGTGHVGPEILVRTSEHLFSLDFQTGLTGTGQTGLEIPIRTSEHKCSLFFWTGRAREKDLGGRNIQIFEVLTELSSARAP</sequence>
<proteinExistence type="predicted"/>
<dbReference type="AlphaFoldDB" id="A0AA88D552"/>
<evidence type="ECO:0000256" key="1">
    <source>
        <dbReference type="SAM" id="MobiDB-lite"/>
    </source>
</evidence>
<accession>A0AA88D552</accession>
<protein>
    <submittedName>
        <fullName evidence="2">Uncharacterized protein</fullName>
    </submittedName>
</protein>
<gene>
    <name evidence="2" type="ORF">TIFTF001_012325</name>
</gene>
<dbReference type="EMBL" id="BTGU01000015">
    <property type="protein sequence ID" value="GMN43121.1"/>
    <property type="molecule type" value="Genomic_DNA"/>
</dbReference>
<dbReference type="Proteomes" id="UP001187192">
    <property type="component" value="Unassembled WGS sequence"/>
</dbReference>
<evidence type="ECO:0000313" key="2">
    <source>
        <dbReference type="EMBL" id="GMN43121.1"/>
    </source>
</evidence>
<name>A0AA88D552_FICCA</name>